<dbReference type="SUPFAM" id="SSF55347">
    <property type="entry name" value="Glyceraldehyde-3-phosphate dehydrogenase-like, C-terminal domain"/>
    <property type="match status" value="1"/>
</dbReference>
<dbReference type="Pfam" id="PF00248">
    <property type="entry name" value="Aldo_ket_red"/>
    <property type="match status" value="1"/>
</dbReference>
<keyword evidence="5" id="KW-0560">Oxidoreductase</keyword>
<evidence type="ECO:0000256" key="1">
    <source>
        <dbReference type="SAM" id="MobiDB-lite"/>
    </source>
</evidence>
<dbReference type="GO" id="GO:0016491">
    <property type="term" value="F:oxidoreductase activity"/>
    <property type="evidence" value="ECO:0007669"/>
    <property type="project" value="UniProtKB-KW"/>
</dbReference>
<dbReference type="GO" id="GO:0000166">
    <property type="term" value="F:nucleotide binding"/>
    <property type="evidence" value="ECO:0007669"/>
    <property type="project" value="InterPro"/>
</dbReference>
<dbReference type="InterPro" id="IPR000683">
    <property type="entry name" value="Gfo/Idh/MocA-like_OxRdtase_N"/>
</dbReference>
<dbReference type="SUPFAM" id="SSF51735">
    <property type="entry name" value="NAD(P)-binding Rossmann-fold domains"/>
    <property type="match status" value="1"/>
</dbReference>
<feature type="compositionally biased region" description="Basic and acidic residues" evidence="1">
    <location>
        <begin position="646"/>
        <end position="655"/>
    </location>
</feature>
<evidence type="ECO:0000313" key="5">
    <source>
        <dbReference type="EMBL" id="DAC78144.1"/>
    </source>
</evidence>
<reference evidence="5" key="3">
    <citation type="journal article" date="2019" name="Microbiol. Resour. Announc.">
        <title>The genome of the Halobacterium salinarum type strain is closely related to that of the laboratory strains NRC-1 and R1.</title>
        <authorList>
            <person name="Pfeiffer F."/>
            <person name="Marchfelder A."/>
            <person name="Habermann B.H."/>
            <person name="Dyall-Smith M."/>
        </authorList>
    </citation>
    <scope>NUCLEOTIDE SEQUENCE</scope>
    <source>
        <strain evidence="5">NRC-1</strain>
    </source>
</reference>
<evidence type="ECO:0000259" key="4">
    <source>
        <dbReference type="Pfam" id="PF22725"/>
    </source>
</evidence>
<feature type="domain" description="Gfo/Idh/MocA-like oxidoreductase N-terminal" evidence="3">
    <location>
        <begin position="2"/>
        <end position="114"/>
    </location>
</feature>
<dbReference type="InterPro" id="IPR036291">
    <property type="entry name" value="NAD(P)-bd_dom_sf"/>
</dbReference>
<reference evidence="5" key="2">
    <citation type="journal article" date="2015" name="Life">
        <title>A manual curation strategy to improve genome annotation: application to a set of haloarchael genomes.</title>
        <authorList>
            <person name="Pfeiffer F."/>
            <person name="Oesterhelt D."/>
        </authorList>
    </citation>
    <scope>NUCLEOTIDE SEQUENCE</scope>
    <source>
        <strain evidence="5">NRC-1</strain>
    </source>
</reference>
<name>A0A510N667_HALSA</name>
<gene>
    <name evidence="5" type="ORF">VNG_1018G</name>
</gene>
<dbReference type="Pfam" id="PF22725">
    <property type="entry name" value="GFO_IDH_MocA_C3"/>
    <property type="match status" value="1"/>
</dbReference>
<dbReference type="PANTHER" id="PTHR11732">
    <property type="entry name" value="ALDO/KETO REDUCTASE"/>
    <property type="match status" value="1"/>
</dbReference>
<evidence type="ECO:0000259" key="3">
    <source>
        <dbReference type="Pfam" id="PF01408"/>
    </source>
</evidence>
<dbReference type="Gene3D" id="3.20.20.100">
    <property type="entry name" value="NADP-dependent oxidoreductase domain"/>
    <property type="match status" value="1"/>
</dbReference>
<dbReference type="AlphaFoldDB" id="A0A510N667"/>
<dbReference type="RefSeq" id="WP_081422749.1">
    <property type="nucleotide sequence ID" value="NC_002607.1"/>
</dbReference>
<accession>A0A510N667</accession>
<feature type="region of interest" description="Disordered" evidence="1">
    <location>
        <begin position="645"/>
        <end position="665"/>
    </location>
</feature>
<dbReference type="Gene3D" id="3.40.50.720">
    <property type="entry name" value="NAD(P)-binding Rossmann-like Domain"/>
    <property type="match status" value="1"/>
</dbReference>
<proteinExistence type="predicted"/>
<dbReference type="EMBL" id="BK010829">
    <property type="protein sequence ID" value="DAC78144.1"/>
    <property type="molecule type" value="Genomic_DNA"/>
</dbReference>
<dbReference type="OrthoDB" id="25239at2157"/>
<dbReference type="EC" id="1.1.1.-" evidence="5"/>
<reference evidence="5" key="1">
    <citation type="journal article" date="2008" name="Genomics">
        <title>Evolution in the laboratory: the genome of Halobacterium salinarum strain R1 compared to that of strain NRC-1.</title>
        <authorList>
            <person name="Pfeiffer F."/>
            <person name="Schuster S.C."/>
            <person name="Broicher A."/>
            <person name="Falb M."/>
            <person name="Palm P."/>
            <person name="Rodewald K."/>
            <person name="Ruepp A."/>
            <person name="Soppa J."/>
            <person name="Tittor J."/>
            <person name="Oesterhelt D."/>
        </authorList>
    </citation>
    <scope>NUCLEOTIDE SEQUENCE</scope>
    <source>
        <strain evidence="5">NRC-1</strain>
    </source>
</reference>
<sequence length="665" mass="69893">MDCLLVGAGSVAEAYADGLAASTALRVTGVCDLHPERADALAAAHPSGPAVYTDLADALAADPAPMVINLTSHAAHADVTEACLAAGRHVFSEKPLAMDAARAADLVAAAERHDLGLGCAPITPGCDAQRHARALAADGRLGGVQFAAATANVGRVDEWHDRPASFLDVGPLYDGAVYPLALLVAWFGRVTEVRTADAVAAWPPAQRDGDDAPDGLPHVEATLSFSDGPVVSLRASFYVDHRSREFYGLELHGDDGTLYLRDTGALGAPRDAVTVRGGDREPTVAPQPQPRCSRAYAAGPERLADRVAGGCGSSARASARRGAHVVAVCNAIERAATDGGPVAVPEPGVSLARPEQRRPAPVAAAPSGFQPGGRALRLPPVGFGCSRYRDGTYVTPAMGAAVDAGYRLFDTAELYGNEWRLGDLVAAPGGPDRESVFLVGKPWRTNHGPGDLREACTGSLDELGVAAFDCYALHWPGAWAHRGALTRLSERPVEEQERLTMPTAADGTPARAPHGLVETWRRMEALHDDGLARSLGVCNVTLPQLAGLTDAARVRPALVQVECHPYRPRDALVSWCHRHGVRVVAHSPLSAPGLLDEPVVHAVADEHGVSPATAVLAWHCTRGVVPIPSTTTREHVVANLAAPRHSLTDDQRDRMAGLADPTFQR</sequence>
<dbReference type="GeneID" id="68693822"/>
<evidence type="ECO:0000259" key="2">
    <source>
        <dbReference type="Pfam" id="PF00248"/>
    </source>
</evidence>
<protein>
    <submittedName>
        <fullName evidence="5">Probable oxidoreductase (Aldo-keto reductase family protein)</fullName>
        <ecNumber evidence="5">1.1.1.-</ecNumber>
    </submittedName>
</protein>
<feature type="domain" description="NADP-dependent oxidoreductase" evidence="2">
    <location>
        <begin position="392"/>
        <end position="657"/>
    </location>
</feature>
<dbReference type="InterPro" id="IPR023210">
    <property type="entry name" value="NADP_OxRdtase_dom"/>
</dbReference>
<dbReference type="InterPro" id="IPR020471">
    <property type="entry name" value="AKR"/>
</dbReference>
<dbReference type="InterPro" id="IPR055170">
    <property type="entry name" value="GFO_IDH_MocA-like_dom"/>
</dbReference>
<dbReference type="PROSITE" id="PS00798">
    <property type="entry name" value="ALDOKETO_REDUCTASE_1"/>
    <property type="match status" value="1"/>
</dbReference>
<dbReference type="InterPro" id="IPR036812">
    <property type="entry name" value="NAD(P)_OxRdtase_dom_sf"/>
</dbReference>
<organism evidence="5">
    <name type="scientific">Halobacterium salinarum (strain ATCC 700922 / JCM 11081 / NRC-1)</name>
    <name type="common">Halobacterium halobium</name>
    <dbReference type="NCBI Taxonomy" id="64091"/>
    <lineage>
        <taxon>Archaea</taxon>
        <taxon>Methanobacteriati</taxon>
        <taxon>Methanobacteriota</taxon>
        <taxon>Stenosarchaea group</taxon>
        <taxon>Halobacteria</taxon>
        <taxon>Halobacteriales</taxon>
        <taxon>Halobacteriaceae</taxon>
        <taxon>Halobacterium</taxon>
        <taxon>Halobacterium salinarum NRC-34001</taxon>
    </lineage>
</organism>
<dbReference type="Gene3D" id="3.30.360.10">
    <property type="entry name" value="Dihydrodipicolinate Reductase, domain 2"/>
    <property type="match status" value="1"/>
</dbReference>
<dbReference type="CDD" id="cd19071">
    <property type="entry name" value="AKR_AKR1-5-like"/>
    <property type="match status" value="1"/>
</dbReference>
<dbReference type="SUPFAM" id="SSF51430">
    <property type="entry name" value="NAD(P)-linked oxidoreductase"/>
    <property type="match status" value="1"/>
</dbReference>
<dbReference type="PRINTS" id="PR00069">
    <property type="entry name" value="ALDKETRDTASE"/>
</dbReference>
<feature type="domain" description="GFO/IDH/MocA-like oxidoreductase" evidence="4">
    <location>
        <begin position="130"/>
        <end position="258"/>
    </location>
</feature>
<dbReference type="InterPro" id="IPR018170">
    <property type="entry name" value="Aldo/ket_reductase_CS"/>
</dbReference>
<dbReference type="Pfam" id="PF01408">
    <property type="entry name" value="GFO_IDH_MocA"/>
    <property type="match status" value="1"/>
</dbReference>